<name>A0AAV9PQ72_9PEZI</name>
<feature type="region of interest" description="Disordered" evidence="1">
    <location>
        <begin position="122"/>
        <end position="322"/>
    </location>
</feature>
<feature type="compositionally biased region" description="Polar residues" evidence="1">
    <location>
        <begin position="229"/>
        <end position="251"/>
    </location>
</feature>
<dbReference type="RefSeq" id="XP_064663108.1">
    <property type="nucleotide sequence ID" value="XM_064798781.1"/>
</dbReference>
<dbReference type="EMBL" id="JAVRRT010000002">
    <property type="protein sequence ID" value="KAK5174439.1"/>
    <property type="molecule type" value="Genomic_DNA"/>
</dbReference>
<accession>A0AAV9PQ72</accession>
<evidence type="ECO:0000313" key="3">
    <source>
        <dbReference type="Proteomes" id="UP001337655"/>
    </source>
</evidence>
<sequence>MIQKVELLVHAGAPSGREDDDRYRAQAEAYVHLYDGTASVNLICIDDNCAEKKLPLALDAFEQDDNQPEHQEAQYDTTTFLDETQLAYTALDSQLLTSSLVLPEAQRSIYVTAPATVEEDHATRGSWTCEGQGLAAQSAWPETRSREGRAEASSHEPSQSGDKSDRTDSSYLKSPHLDRASRAKRAKTHYHMRSNVNVPAFDNDRRVDQAENISAERASAPPQARDVRSQASADGNQSTSELPTTYSLTDVTSDHSKARALLSQRSASDPGPRVEQTPSIPQGAAQLSDGSHGSAVPATAPPRAVSTAPQQSDGADRKSAQLRCGDNSKLEHARGPIFETFGQPKNLPGPLDELSTSIIPPAPEPALDNYTTHITSGLRQLAESEDITDCFRPVLVTRELRALERGHWLIKVPANDPKWTIERQLKFWKFLERWIGDGSLGWGVWCSREPAIGCLGTIELYCWGEVVKHIYHMLYTASVAQTRKMGLEWIDGGGEVVIRMRGRQL</sequence>
<evidence type="ECO:0000256" key="1">
    <source>
        <dbReference type="SAM" id="MobiDB-lite"/>
    </source>
</evidence>
<feature type="compositionally biased region" description="Basic residues" evidence="1">
    <location>
        <begin position="182"/>
        <end position="192"/>
    </location>
</feature>
<evidence type="ECO:0000313" key="2">
    <source>
        <dbReference type="EMBL" id="KAK5174439.1"/>
    </source>
</evidence>
<dbReference type="AlphaFoldDB" id="A0AAV9PQ72"/>
<protein>
    <submittedName>
        <fullName evidence="2">Uncharacterized protein</fullName>
    </submittedName>
</protein>
<reference evidence="2 3" key="1">
    <citation type="submission" date="2023-08" db="EMBL/GenBank/DDBJ databases">
        <title>Black Yeasts Isolated from many extreme environments.</title>
        <authorList>
            <person name="Coleine C."/>
            <person name="Stajich J.E."/>
            <person name="Selbmann L."/>
        </authorList>
    </citation>
    <scope>NUCLEOTIDE SEQUENCE [LARGE SCALE GENOMIC DNA]</scope>
    <source>
        <strain evidence="2 3">CCFEE 5935</strain>
    </source>
</reference>
<organism evidence="2 3">
    <name type="scientific">Saxophila tyrrhenica</name>
    <dbReference type="NCBI Taxonomy" id="1690608"/>
    <lineage>
        <taxon>Eukaryota</taxon>
        <taxon>Fungi</taxon>
        <taxon>Dikarya</taxon>
        <taxon>Ascomycota</taxon>
        <taxon>Pezizomycotina</taxon>
        <taxon>Dothideomycetes</taxon>
        <taxon>Dothideomycetidae</taxon>
        <taxon>Mycosphaerellales</taxon>
        <taxon>Extremaceae</taxon>
        <taxon>Saxophila</taxon>
    </lineage>
</organism>
<proteinExistence type="predicted"/>
<feature type="compositionally biased region" description="Basic and acidic residues" evidence="1">
    <location>
        <begin position="143"/>
        <end position="154"/>
    </location>
</feature>
<dbReference type="Proteomes" id="UP001337655">
    <property type="component" value="Unassembled WGS sequence"/>
</dbReference>
<dbReference type="GeneID" id="89922867"/>
<gene>
    <name evidence="2" type="ORF">LTR77_001519</name>
</gene>
<keyword evidence="3" id="KW-1185">Reference proteome</keyword>
<comment type="caution">
    <text evidence="2">The sequence shown here is derived from an EMBL/GenBank/DDBJ whole genome shotgun (WGS) entry which is preliminary data.</text>
</comment>